<dbReference type="PIRSF" id="PIRSF000774">
    <property type="entry name" value="RpoN"/>
    <property type="match status" value="1"/>
</dbReference>
<protein>
    <recommendedName>
        <fullName evidence="13">RNA polymerase sigma-54 factor</fullName>
    </recommendedName>
</protein>
<comment type="caution">
    <text evidence="11">The sequence shown here is derived from an EMBL/GenBank/DDBJ whole genome shotgun (WGS) entry which is preliminary data.</text>
</comment>
<dbReference type="GO" id="GO:0006352">
    <property type="term" value="P:DNA-templated transcription initiation"/>
    <property type="evidence" value="ECO:0007669"/>
    <property type="project" value="InterPro"/>
</dbReference>
<dbReference type="PRINTS" id="PR00045">
    <property type="entry name" value="SIGMA54FCT"/>
</dbReference>
<dbReference type="InterPro" id="IPR000394">
    <property type="entry name" value="RNA_pol_sigma_54"/>
</dbReference>
<evidence type="ECO:0000256" key="7">
    <source>
        <dbReference type="ARBA" id="ARBA00023125"/>
    </source>
</evidence>
<evidence type="ECO:0000256" key="8">
    <source>
        <dbReference type="ARBA" id="ARBA00023163"/>
    </source>
</evidence>
<dbReference type="Pfam" id="PF04552">
    <property type="entry name" value="Sigma54_DBD"/>
    <property type="match status" value="1"/>
</dbReference>
<name>A0A1Y4LKY6_9FIRM</name>
<dbReference type="GO" id="GO:0016779">
    <property type="term" value="F:nucleotidyltransferase activity"/>
    <property type="evidence" value="ECO:0007669"/>
    <property type="project" value="UniProtKB-KW"/>
</dbReference>
<organism evidence="11 12">
    <name type="scientific">Faecalitalea cylindroides</name>
    <dbReference type="NCBI Taxonomy" id="39483"/>
    <lineage>
        <taxon>Bacteria</taxon>
        <taxon>Bacillati</taxon>
        <taxon>Bacillota</taxon>
        <taxon>Erysipelotrichia</taxon>
        <taxon>Erysipelotrichales</taxon>
        <taxon>Erysipelotrichaceae</taxon>
        <taxon>Faecalitalea</taxon>
    </lineage>
</organism>
<gene>
    <name evidence="11" type="ORF">B5F14_09015</name>
</gene>
<dbReference type="Proteomes" id="UP000195447">
    <property type="component" value="Unassembled WGS sequence"/>
</dbReference>
<dbReference type="EMBL" id="NFKM01000021">
    <property type="protein sequence ID" value="OUP57357.1"/>
    <property type="molecule type" value="Genomic_DNA"/>
</dbReference>
<evidence type="ECO:0008006" key="13">
    <source>
        <dbReference type="Google" id="ProtNLM"/>
    </source>
</evidence>
<dbReference type="GO" id="GO:0016987">
    <property type="term" value="F:sigma factor activity"/>
    <property type="evidence" value="ECO:0007669"/>
    <property type="project" value="UniProtKB-KW"/>
</dbReference>
<comment type="similarity">
    <text evidence="1">Belongs to the sigma-54 factor family.</text>
</comment>
<evidence type="ECO:0000313" key="11">
    <source>
        <dbReference type="EMBL" id="OUP57357.1"/>
    </source>
</evidence>
<keyword evidence="7" id="KW-0238">DNA-binding</keyword>
<dbReference type="GO" id="GO:0000428">
    <property type="term" value="C:DNA-directed RNA polymerase complex"/>
    <property type="evidence" value="ECO:0007669"/>
    <property type="project" value="UniProtKB-KW"/>
</dbReference>
<feature type="domain" description="RNA polymerase sigma factor 54 core-binding" evidence="10">
    <location>
        <begin position="73"/>
        <end position="237"/>
    </location>
</feature>
<dbReference type="PANTHER" id="PTHR32248:SF4">
    <property type="entry name" value="RNA POLYMERASE SIGMA-54 FACTOR"/>
    <property type="match status" value="1"/>
</dbReference>
<evidence type="ECO:0000256" key="1">
    <source>
        <dbReference type="ARBA" id="ARBA00008798"/>
    </source>
</evidence>
<dbReference type="GO" id="GO:0003677">
    <property type="term" value="F:DNA binding"/>
    <property type="evidence" value="ECO:0007669"/>
    <property type="project" value="UniProtKB-KW"/>
</dbReference>
<reference evidence="12" key="1">
    <citation type="submission" date="2017-04" db="EMBL/GenBank/DDBJ databases">
        <title>Function of individual gut microbiota members based on whole genome sequencing of pure cultures obtained from chicken caecum.</title>
        <authorList>
            <person name="Medvecky M."/>
            <person name="Cejkova D."/>
            <person name="Polansky O."/>
            <person name="Karasova D."/>
            <person name="Kubasova T."/>
            <person name="Cizek A."/>
            <person name="Rychlik I."/>
        </authorList>
    </citation>
    <scope>NUCLEOTIDE SEQUENCE [LARGE SCALE GENOMIC DNA]</scope>
    <source>
        <strain evidence="12">An178</strain>
    </source>
</reference>
<evidence type="ECO:0000313" key="12">
    <source>
        <dbReference type="Proteomes" id="UP000195447"/>
    </source>
</evidence>
<dbReference type="AlphaFoldDB" id="A0A1Y4LKY6"/>
<keyword evidence="3" id="KW-0808">Transferase</keyword>
<dbReference type="InterPro" id="IPR007046">
    <property type="entry name" value="RNA_pol_sigma_54_core-bd"/>
</dbReference>
<sequence>MEKNSDISIKQNLIPTIKQKIQFNYEKDNSLLILKMNNTELLYRLRSVLFGKKARIKAYIKNEYEEHEWYKIDNSLQSELRFQYRLSSLNIEDKYAYFIIDSLDDNGFLTMSDEEYCSHLKIDQNEFTRILNELQKMEPIGIFAKNSIDSIKIQLQQDEQYFALDIFTNHSKELIEKDYSSLATIYQCTVDEIMDAVNVIKEQTPFPATQYGSNTLLEEAIIPDVEIKVENEKVIVHAIDPIKDIFEDYTSQINSDDLLKEYFQQANILIEDITKRNKTIMLIMNEIIKRQKNHFLYGDEIASCTMKEIAQNIGSNISTVSRCIKDKYYLYNDRVYPVRALLKQKDLVEKNDEIISRIKDFIAQEEKAFPYSDYTLYLLLKKEGYMISRRTVTKYRKILNIPSSYKRKEKNK</sequence>
<evidence type="ECO:0000259" key="9">
    <source>
        <dbReference type="Pfam" id="PF04552"/>
    </source>
</evidence>
<dbReference type="Gene3D" id="1.10.10.1330">
    <property type="entry name" value="RNA polymerase sigma-54 factor, core-binding domain"/>
    <property type="match status" value="1"/>
</dbReference>
<accession>A0A1Y4LKY6</accession>
<feature type="domain" description="RNA polymerase sigma factor 54 DNA-binding" evidence="9">
    <location>
        <begin position="259"/>
        <end position="408"/>
    </location>
</feature>
<proteinExistence type="inferred from homology"/>
<evidence type="ECO:0000256" key="2">
    <source>
        <dbReference type="ARBA" id="ARBA00022478"/>
    </source>
</evidence>
<evidence type="ECO:0000256" key="4">
    <source>
        <dbReference type="ARBA" id="ARBA00022695"/>
    </source>
</evidence>
<dbReference type="RefSeq" id="WP_087159075.1">
    <property type="nucleotide sequence ID" value="NZ_NFKM01000021.1"/>
</dbReference>
<dbReference type="InterPro" id="IPR038709">
    <property type="entry name" value="RpoN_core-bd_sf"/>
</dbReference>
<evidence type="ECO:0000256" key="6">
    <source>
        <dbReference type="ARBA" id="ARBA00023082"/>
    </source>
</evidence>
<dbReference type="Gene3D" id="1.10.10.60">
    <property type="entry name" value="Homeodomain-like"/>
    <property type="match status" value="1"/>
</dbReference>
<dbReference type="Pfam" id="PF04963">
    <property type="entry name" value="Sigma54_CBD"/>
    <property type="match status" value="1"/>
</dbReference>
<evidence type="ECO:0000256" key="5">
    <source>
        <dbReference type="ARBA" id="ARBA00023015"/>
    </source>
</evidence>
<evidence type="ECO:0000259" key="10">
    <source>
        <dbReference type="Pfam" id="PF04963"/>
    </source>
</evidence>
<dbReference type="PROSITE" id="PS00718">
    <property type="entry name" value="SIGMA54_2"/>
    <property type="match status" value="1"/>
</dbReference>
<evidence type="ECO:0000256" key="3">
    <source>
        <dbReference type="ARBA" id="ARBA00022679"/>
    </source>
</evidence>
<keyword evidence="4" id="KW-0548">Nucleotidyltransferase</keyword>
<keyword evidence="6" id="KW-0731">Sigma factor</keyword>
<keyword evidence="8" id="KW-0804">Transcription</keyword>
<keyword evidence="2" id="KW-0240">DNA-directed RNA polymerase</keyword>
<keyword evidence="5" id="KW-0805">Transcription regulation</keyword>
<dbReference type="GO" id="GO:0001216">
    <property type="term" value="F:DNA-binding transcription activator activity"/>
    <property type="evidence" value="ECO:0007669"/>
    <property type="project" value="InterPro"/>
</dbReference>
<keyword evidence="12" id="KW-1185">Reference proteome</keyword>
<dbReference type="PROSITE" id="PS50044">
    <property type="entry name" value="SIGMA54_3"/>
    <property type="match status" value="1"/>
</dbReference>
<dbReference type="PANTHER" id="PTHR32248">
    <property type="entry name" value="RNA POLYMERASE SIGMA-54 FACTOR"/>
    <property type="match status" value="1"/>
</dbReference>
<dbReference type="InterPro" id="IPR007634">
    <property type="entry name" value="RNA_pol_sigma_54_DNA-bd"/>
</dbReference>